<organism evidence="2 3">
    <name type="scientific">Bacteroides coprosuis DSM 18011</name>
    <dbReference type="NCBI Taxonomy" id="679937"/>
    <lineage>
        <taxon>Bacteria</taxon>
        <taxon>Pseudomonadati</taxon>
        <taxon>Bacteroidota</taxon>
        <taxon>Bacteroidia</taxon>
        <taxon>Bacteroidales</taxon>
        <taxon>Bacteroidaceae</taxon>
        <taxon>Bacteroides</taxon>
    </lineage>
</organism>
<dbReference type="AlphaFoldDB" id="F3ZQG7"/>
<dbReference type="InterPro" id="IPR008471">
    <property type="entry name" value="MnmC-like_methylTransf"/>
</dbReference>
<dbReference type="EMBL" id="CM001167">
    <property type="protein sequence ID" value="EGJ70545.1"/>
    <property type="molecule type" value="Genomic_DNA"/>
</dbReference>
<evidence type="ECO:0000259" key="1">
    <source>
        <dbReference type="Pfam" id="PF05430"/>
    </source>
</evidence>
<dbReference type="NCBIfam" id="NF033855">
    <property type="entry name" value="tRNA_MNMC2"/>
    <property type="match status" value="1"/>
</dbReference>
<dbReference type="Pfam" id="PF05430">
    <property type="entry name" value="Methyltransf_30"/>
    <property type="match status" value="1"/>
</dbReference>
<sequence>MNHITIEKTEDGSDTLYVPSMNEHYHSTKGALTETQHIFINMGLLASSKKDINVFEVGFGTGLNAIQTLEAALNNELTIHYHSVELFPLSWSDVSHLSYAQLPFFKELHEAKWNNEVEINSSFYLTKYQLDFTELPQTEINIHFDVIYFDAFAPEKQPQMWSQQLFDYLYVLLNKGGVLTTYCAKGVVRRMLQTAGFQVERLPGPPGGKREILRATK</sequence>
<dbReference type="InterPro" id="IPR047785">
    <property type="entry name" value="tRNA_MNMC2"/>
</dbReference>
<name>F3ZQG7_9BACE</name>
<dbReference type="InterPro" id="IPR029063">
    <property type="entry name" value="SAM-dependent_MTases_sf"/>
</dbReference>
<evidence type="ECO:0000313" key="3">
    <source>
        <dbReference type="Proteomes" id="UP000018439"/>
    </source>
</evidence>
<feature type="domain" description="MnmC-like methyltransferase" evidence="1">
    <location>
        <begin position="134"/>
        <end position="217"/>
    </location>
</feature>
<dbReference type="SUPFAM" id="SSF53335">
    <property type="entry name" value="S-adenosyl-L-methionine-dependent methyltransferases"/>
    <property type="match status" value="1"/>
</dbReference>
<dbReference type="PANTHER" id="PTHR39963">
    <property type="entry name" value="SLL0983 PROTEIN"/>
    <property type="match status" value="1"/>
</dbReference>
<dbReference type="GO" id="GO:0016645">
    <property type="term" value="F:oxidoreductase activity, acting on the CH-NH group of donors"/>
    <property type="evidence" value="ECO:0007669"/>
    <property type="project" value="InterPro"/>
</dbReference>
<accession>F3ZQG7</accession>
<gene>
    <name evidence="2" type="ORF">Bcop_0326</name>
</gene>
<dbReference type="GO" id="GO:0004808">
    <property type="term" value="F:tRNA (5-methylaminomethyl-2-thiouridylate)(34)-methyltransferase activity"/>
    <property type="evidence" value="ECO:0007669"/>
    <property type="project" value="InterPro"/>
</dbReference>
<reference evidence="2 3" key="1">
    <citation type="journal article" date="2011" name="Stand. Genomic Sci.">
        <title>Non-contiguous finished genome sequence of Bacteroides coprosuis type strain (PC139).</title>
        <authorList>
            <person name="Land M."/>
            <person name="Held B."/>
            <person name="Gronow S."/>
            <person name="Abt B."/>
            <person name="Lucas S."/>
            <person name="Del Rio T.G."/>
            <person name="Nolan M."/>
            <person name="Tice H."/>
            <person name="Cheng J.F."/>
            <person name="Pitluck S."/>
            <person name="Liolios K."/>
            <person name="Pagani I."/>
            <person name="Ivanova N."/>
            <person name="Mavromatis K."/>
            <person name="Mikhailova N."/>
            <person name="Pati A."/>
            <person name="Tapia R."/>
            <person name="Han C."/>
            <person name="Goodwin L."/>
            <person name="Chen A."/>
            <person name="Palaniappan K."/>
            <person name="Hauser L."/>
            <person name="Brambilla E.M."/>
            <person name="Rohde M."/>
            <person name="Goker M."/>
            <person name="Detter J.C."/>
            <person name="Woyke T."/>
            <person name="Bristow J."/>
            <person name="Eisen J.A."/>
            <person name="Markowitz V."/>
            <person name="Hugenholtz P."/>
            <person name="Kyrpides N.C."/>
            <person name="Klenk H.P."/>
            <person name="Lapidus A."/>
        </authorList>
    </citation>
    <scope>NUCLEOTIDE SEQUENCE</scope>
    <source>
        <strain evidence="2 3">DSM 18011</strain>
    </source>
</reference>
<protein>
    <recommendedName>
        <fullName evidence="1">MnmC-like methyltransferase domain-containing protein</fullName>
    </recommendedName>
</protein>
<dbReference type="Proteomes" id="UP000018439">
    <property type="component" value="Chromosome"/>
</dbReference>
<dbReference type="PANTHER" id="PTHR39963:SF1">
    <property type="entry name" value="MNMC-LIKE METHYLTRANSFERASE DOMAIN-CONTAINING PROTEIN"/>
    <property type="match status" value="1"/>
</dbReference>
<keyword evidence="3" id="KW-1185">Reference proteome</keyword>
<dbReference type="HOGENOM" id="CLU_061971_1_0_10"/>
<evidence type="ECO:0000313" key="2">
    <source>
        <dbReference type="EMBL" id="EGJ70545.1"/>
    </source>
</evidence>
<dbReference type="Gene3D" id="3.40.50.150">
    <property type="entry name" value="Vaccinia Virus protein VP39"/>
    <property type="match status" value="1"/>
</dbReference>
<dbReference type="eggNOG" id="COG4121">
    <property type="taxonomic scope" value="Bacteria"/>
</dbReference>
<proteinExistence type="predicted"/>
<dbReference type="OrthoDB" id="9786494at2"/>
<dbReference type="STRING" id="679937.Bcop_0326"/>